<feature type="compositionally biased region" description="Basic and acidic residues" evidence="1">
    <location>
        <begin position="158"/>
        <end position="180"/>
    </location>
</feature>
<sequence length="440" mass="49648">MLSWYILVNFGIYIYIYVKNFNSELAYLTHLKLQSLSTTFDGVSFPSHLDRFTQLRNFVAQFAIDGSHATWTKEELHWISVFPNTPMPKVLQDILPIPGRNMVNNLEFGAFWDGDNLDKESNTKNSSDNKGIDDSPDNKGINDPEFGAYGYDNSYTEPKIEDNSEKKSNSRDFPENKGINDPEFGAYGYDDSYTISRTEDNSDRESNTEDSSVNKESNIKDSSTNTGVNNPKTHTAPNKKGELTKTLTKESDSNILASANCRITGADVKRRLTGDIEELVVESRIKGRGLRGSSGEKLRERRDERRGEVLCRIVRVLRQFGCFGDGKDIRLVWHELAEGTKNPMFTIGQGIREMGENNIVCHKMKYPYAVYLCHSIEKTEVYKVPLVSDDGTKVNAMAACHKDTSAWSPNHVAFKVLKVKPGTVPICHFLGRDTLVWIPN</sequence>
<name>A0ABR2CLR8_9ROSI</name>
<evidence type="ECO:0000256" key="1">
    <source>
        <dbReference type="SAM" id="MobiDB-lite"/>
    </source>
</evidence>
<proteinExistence type="predicted"/>
<feature type="compositionally biased region" description="Basic and acidic residues" evidence="1">
    <location>
        <begin position="197"/>
        <end position="207"/>
    </location>
</feature>
<feature type="compositionally biased region" description="Basic and acidic residues" evidence="1">
    <location>
        <begin position="130"/>
        <end position="142"/>
    </location>
</feature>
<dbReference type="Proteomes" id="UP001472677">
    <property type="component" value="Unassembled WGS sequence"/>
</dbReference>
<comment type="caution">
    <text evidence="3">The sequence shown here is derived from an EMBL/GenBank/DDBJ whole genome shotgun (WGS) entry which is preliminary data.</text>
</comment>
<feature type="domain" description="BURP" evidence="2">
    <location>
        <begin position="349"/>
        <end position="440"/>
    </location>
</feature>
<feature type="region of interest" description="Disordered" evidence="1">
    <location>
        <begin position="119"/>
        <end position="245"/>
    </location>
</feature>
<evidence type="ECO:0000259" key="2">
    <source>
        <dbReference type="PROSITE" id="PS51277"/>
    </source>
</evidence>
<keyword evidence="4" id="KW-1185">Reference proteome</keyword>
<gene>
    <name evidence="3" type="ORF">V6N12_004521</name>
</gene>
<dbReference type="PANTHER" id="PTHR31236:SF37">
    <property type="entry name" value="BURP DOMAIN-CONTAINING PROTEIN 5-LIKE"/>
    <property type="match status" value="1"/>
</dbReference>
<organism evidence="3 4">
    <name type="scientific">Hibiscus sabdariffa</name>
    <name type="common">roselle</name>
    <dbReference type="NCBI Taxonomy" id="183260"/>
    <lineage>
        <taxon>Eukaryota</taxon>
        <taxon>Viridiplantae</taxon>
        <taxon>Streptophyta</taxon>
        <taxon>Embryophyta</taxon>
        <taxon>Tracheophyta</taxon>
        <taxon>Spermatophyta</taxon>
        <taxon>Magnoliopsida</taxon>
        <taxon>eudicotyledons</taxon>
        <taxon>Gunneridae</taxon>
        <taxon>Pentapetalae</taxon>
        <taxon>rosids</taxon>
        <taxon>malvids</taxon>
        <taxon>Malvales</taxon>
        <taxon>Malvaceae</taxon>
        <taxon>Malvoideae</taxon>
        <taxon>Hibiscus</taxon>
    </lineage>
</organism>
<dbReference type="InterPro" id="IPR004873">
    <property type="entry name" value="BURP_dom"/>
</dbReference>
<dbReference type="EMBL" id="JBBPBM010000049">
    <property type="protein sequence ID" value="KAK8520587.1"/>
    <property type="molecule type" value="Genomic_DNA"/>
</dbReference>
<reference evidence="3 4" key="1">
    <citation type="journal article" date="2024" name="G3 (Bethesda)">
        <title>Genome assembly of Hibiscus sabdariffa L. provides insights into metabolisms of medicinal natural products.</title>
        <authorList>
            <person name="Kim T."/>
        </authorList>
    </citation>
    <scope>NUCLEOTIDE SEQUENCE [LARGE SCALE GENOMIC DNA]</scope>
    <source>
        <strain evidence="3">TK-2024</strain>
        <tissue evidence="3">Old leaves</tissue>
    </source>
</reference>
<dbReference type="SMART" id="SM01045">
    <property type="entry name" value="BURP"/>
    <property type="match status" value="1"/>
</dbReference>
<evidence type="ECO:0000313" key="3">
    <source>
        <dbReference type="EMBL" id="KAK8520587.1"/>
    </source>
</evidence>
<dbReference type="PROSITE" id="PS51277">
    <property type="entry name" value="BURP"/>
    <property type="match status" value="1"/>
</dbReference>
<accession>A0ABR2CLR8</accession>
<dbReference type="PANTHER" id="PTHR31236">
    <property type="entry name" value="BURP DOMAIN PROTEIN USPL1-LIKE"/>
    <property type="match status" value="1"/>
</dbReference>
<dbReference type="InterPro" id="IPR044816">
    <property type="entry name" value="BURP"/>
</dbReference>
<dbReference type="Pfam" id="PF03181">
    <property type="entry name" value="BURP"/>
    <property type="match status" value="1"/>
</dbReference>
<evidence type="ECO:0000313" key="4">
    <source>
        <dbReference type="Proteomes" id="UP001472677"/>
    </source>
</evidence>
<protein>
    <recommendedName>
        <fullName evidence="2">BURP domain-containing protein</fullName>
    </recommendedName>
</protein>
<feature type="compositionally biased region" description="Polar residues" evidence="1">
    <location>
        <begin position="209"/>
        <end position="236"/>
    </location>
</feature>